<dbReference type="PANTHER" id="PTHR12400:SF21">
    <property type="entry name" value="KINASE"/>
    <property type="match status" value="1"/>
</dbReference>
<comment type="similarity">
    <text evidence="1 4">Belongs to the inositol phosphokinase (IPK) family.</text>
</comment>
<feature type="region of interest" description="Disordered" evidence="5">
    <location>
        <begin position="1"/>
        <end position="103"/>
    </location>
</feature>
<feature type="compositionally biased region" description="Low complexity" evidence="5">
    <location>
        <begin position="316"/>
        <end position="325"/>
    </location>
</feature>
<proteinExistence type="inferred from homology"/>
<dbReference type="Pfam" id="PF03770">
    <property type="entry name" value="IPK"/>
    <property type="match status" value="1"/>
</dbReference>
<sequence>MPSPSIPHSITNPNSHSSPSKHGHGLFHSHSHNHTHGHHIPLVQRHSSSSNPQSPPSPSPTKSPKKNPGLTLRTDSPTKPNDFKLQRAKSKGKEKESNVKKEKERLIREIGSATISLRAGIVNSLVNGEDDGEVPGSSKLQSARFISSTSNGEDVLSPTLSRTRKPRSNSLHYPSQSTNLDRSFYLPHFSTDQQYSLKPASPSAIPLELGLGGDFDVSFGDAIRRGVGGEEMPLPKEALRVLCEAKENLGLGSGVKQGRKGSMGMGLFKESREAVPTRKSREKQKEKEKDYAVAEEGQLEMPSSSLPRKDSRSRSRVTTTATKATALPITVEESSYQNLRHTISAGASPNSSIPGTPVPIRGPSRQQESSPEDASVAEPDISTSFPTASSLSRHRSLDVDDSTYNSPYEDDGDSGWTTTSTESLLSEANDQEWSSDGQGDDTEGTDDGLTVPLQPFDHAVGGHSSIYKFTRRAVCKPLVSRENLFYEEVERLAPALLAFIPRYLGVMLVNYRRQMKAPTEGSMTPLDSPKTVVDSPSGSHPSTPGLGSRPMLHPSSTNLSAYSSRSVPGMEVPEVSLDFNRHVVPDWLFRKDERGRTRTGKAYGTSDEDSSRRTLRPSSARSQEFVRYGSHSPSNSWQSSILGGSPHLRGNPLSAPTVSRPIQEREEHTTPAPSPSTSFMQQHLHHTNSTPTLPSRISRESHFSSFNHSETGGSGSGYNSPHPFGGTGSTTVNTKLKDHVFATILKKLRKKGMGLHRHDDEADEADDEYGGSIRSAGRKSRGRTQRNAFESEGSTDLRSGALHEGDEGIRRTKSDIILTDRRSTRGQREDSIERGIFDMEDVHDNTESGLEMKRKPRVSLGNGLHRMTAVETPEPPPCSPSTSTMPQSAISHPSIPPSPSVQAEEIARSELFIFMEDLTGRLKHPCVLDLKMGTRQYGYDATPLKKRSQRKKCDTTTSRTLGVRMCGMQVWNNDAQSFVSRNKYRGREMKTSDFPGVLRSFLSDGDNLLIDHIPVIVQKLHNLAAIMLQLDGFRFYGCSLLLIYDGDKETQDHYRQQLRGEDGMETIGEAAEDEWAEHRHRPIKRADQNVETPHNDRRSRSADIHTSQSRKPQGHSRVRGSQHSHHRKIRGEVNIRVVDFAHTTTGQDFVPFPRDHFDPPDLGKGYDTQFDEATGLTMARFPPKHRYQPDMGFIFGLKNVCETLTSIYDSSMGHNGMAIKENRDVFEQAFGIHEADFST</sequence>
<feature type="compositionally biased region" description="Basic residues" evidence="5">
    <location>
        <begin position="19"/>
        <end position="39"/>
    </location>
</feature>
<reference evidence="6 7" key="1">
    <citation type="submission" date="2024-01" db="EMBL/GenBank/DDBJ databases">
        <title>Comparative genomics of Cryptococcus and Kwoniella reveals pathogenesis evolution and contrasting modes of karyotype evolution via chromosome fusion or intercentromeric recombination.</title>
        <authorList>
            <person name="Coelho M.A."/>
            <person name="David-Palma M."/>
            <person name="Shea T."/>
            <person name="Bowers K."/>
            <person name="McGinley-Smith S."/>
            <person name="Mohammad A.W."/>
            <person name="Gnirke A."/>
            <person name="Yurkov A.M."/>
            <person name="Nowrousian M."/>
            <person name="Sun S."/>
            <person name="Cuomo C.A."/>
            <person name="Heitman J."/>
        </authorList>
    </citation>
    <scope>NUCLEOTIDE SEQUENCE [LARGE SCALE GENOMIC DNA]</scope>
    <source>
        <strain evidence="6">CBS 11374</strain>
    </source>
</reference>
<evidence type="ECO:0000256" key="1">
    <source>
        <dbReference type="ARBA" id="ARBA00007374"/>
    </source>
</evidence>
<feature type="compositionally biased region" description="Basic and acidic residues" evidence="5">
    <location>
        <begin position="81"/>
        <end position="103"/>
    </location>
</feature>
<keyword evidence="7" id="KW-1185">Reference proteome</keyword>
<dbReference type="InterPro" id="IPR005522">
    <property type="entry name" value="IPK"/>
</dbReference>
<keyword evidence="2 4" id="KW-0808">Transferase</keyword>
<feature type="compositionally biased region" description="Polar residues" evidence="5">
    <location>
        <begin position="675"/>
        <end position="695"/>
    </location>
</feature>
<evidence type="ECO:0000256" key="2">
    <source>
        <dbReference type="ARBA" id="ARBA00022679"/>
    </source>
</evidence>
<dbReference type="EMBL" id="CP141885">
    <property type="protein sequence ID" value="WRT67515.1"/>
    <property type="molecule type" value="Genomic_DNA"/>
</dbReference>
<dbReference type="GeneID" id="87956618"/>
<feature type="region of interest" description="Disordered" evidence="5">
    <location>
        <begin position="343"/>
        <end position="452"/>
    </location>
</feature>
<feature type="region of interest" description="Disordered" evidence="5">
    <location>
        <begin position="131"/>
        <end position="176"/>
    </location>
</feature>
<dbReference type="InterPro" id="IPR038286">
    <property type="entry name" value="IPK_sf"/>
</dbReference>
<organism evidence="6 7">
    <name type="scientific">Kwoniella shivajii</name>
    <dbReference type="NCBI Taxonomy" id="564305"/>
    <lineage>
        <taxon>Eukaryota</taxon>
        <taxon>Fungi</taxon>
        <taxon>Dikarya</taxon>
        <taxon>Basidiomycota</taxon>
        <taxon>Agaricomycotina</taxon>
        <taxon>Tremellomycetes</taxon>
        <taxon>Tremellales</taxon>
        <taxon>Cryptococcaceae</taxon>
        <taxon>Kwoniella</taxon>
    </lineage>
</organism>
<feature type="compositionally biased region" description="Polar residues" evidence="5">
    <location>
        <begin position="381"/>
        <end position="391"/>
    </location>
</feature>
<feature type="compositionally biased region" description="Basic and acidic residues" evidence="5">
    <location>
        <begin position="1084"/>
        <end position="1103"/>
    </location>
</feature>
<feature type="compositionally biased region" description="Polar residues" evidence="5">
    <location>
        <begin position="343"/>
        <end position="354"/>
    </location>
</feature>
<name>A0ABZ1D0V2_9TREE</name>
<evidence type="ECO:0000256" key="4">
    <source>
        <dbReference type="RuleBase" id="RU363090"/>
    </source>
</evidence>
<dbReference type="PANTHER" id="PTHR12400">
    <property type="entry name" value="INOSITOL POLYPHOSPHATE KINASE"/>
    <property type="match status" value="1"/>
</dbReference>
<dbReference type="Proteomes" id="UP001329825">
    <property type="component" value="Chromosome 5"/>
</dbReference>
<dbReference type="EC" id="2.7.-.-" evidence="4"/>
<feature type="compositionally biased region" description="Polar residues" evidence="5">
    <location>
        <begin position="138"/>
        <end position="152"/>
    </location>
</feature>
<evidence type="ECO:0000256" key="3">
    <source>
        <dbReference type="ARBA" id="ARBA00022777"/>
    </source>
</evidence>
<feature type="region of interest" description="Disordered" evidence="5">
    <location>
        <begin position="518"/>
        <end position="565"/>
    </location>
</feature>
<feature type="compositionally biased region" description="Low complexity" evidence="5">
    <location>
        <begin position="414"/>
        <end position="427"/>
    </location>
</feature>
<dbReference type="RefSeq" id="XP_062792255.1">
    <property type="nucleotide sequence ID" value="XM_062936204.1"/>
</dbReference>
<feature type="region of interest" description="Disordered" evidence="5">
    <location>
        <begin position="751"/>
        <end position="808"/>
    </location>
</feature>
<evidence type="ECO:0000256" key="5">
    <source>
        <dbReference type="SAM" id="MobiDB-lite"/>
    </source>
</evidence>
<keyword evidence="3 4" id="KW-0418">Kinase</keyword>
<feature type="compositionally biased region" description="Basic residues" evidence="5">
    <location>
        <begin position="1112"/>
        <end position="1129"/>
    </location>
</feature>
<feature type="compositionally biased region" description="Low complexity" evidence="5">
    <location>
        <begin position="880"/>
        <end position="893"/>
    </location>
</feature>
<feature type="compositionally biased region" description="Polar residues" evidence="5">
    <location>
        <begin position="554"/>
        <end position="565"/>
    </location>
</feature>
<feature type="compositionally biased region" description="Polar residues" evidence="5">
    <location>
        <begin position="631"/>
        <end position="642"/>
    </location>
</feature>
<feature type="compositionally biased region" description="Polar residues" evidence="5">
    <location>
        <begin position="785"/>
        <end position="797"/>
    </location>
</feature>
<feature type="compositionally biased region" description="Polar residues" evidence="5">
    <location>
        <begin position="1"/>
        <end position="18"/>
    </location>
</feature>
<dbReference type="Gene3D" id="3.30.470.160">
    <property type="entry name" value="Inositol polyphosphate kinase"/>
    <property type="match status" value="1"/>
</dbReference>
<protein>
    <recommendedName>
        <fullName evidence="4">Kinase</fullName>
        <ecNumber evidence="4">2.7.-.-</ecNumber>
    </recommendedName>
</protein>
<accession>A0ABZ1D0V2</accession>
<feature type="region of interest" description="Disordered" evidence="5">
    <location>
        <begin position="1074"/>
        <end position="1130"/>
    </location>
</feature>
<dbReference type="SUPFAM" id="SSF56104">
    <property type="entry name" value="SAICAR synthase-like"/>
    <property type="match status" value="1"/>
</dbReference>
<evidence type="ECO:0000313" key="7">
    <source>
        <dbReference type="Proteomes" id="UP001329825"/>
    </source>
</evidence>
<gene>
    <name evidence="6" type="ORF">IL334_004487</name>
</gene>
<feature type="region of interest" description="Disordered" evidence="5">
    <location>
        <begin position="254"/>
        <end position="325"/>
    </location>
</feature>
<feature type="compositionally biased region" description="Basic and acidic residues" evidence="5">
    <location>
        <begin position="283"/>
        <end position="292"/>
    </location>
</feature>
<feature type="region of interest" description="Disordered" evidence="5">
    <location>
        <begin position="597"/>
        <end position="732"/>
    </location>
</feature>
<feature type="region of interest" description="Disordered" evidence="5">
    <location>
        <begin position="871"/>
        <end position="900"/>
    </location>
</feature>
<evidence type="ECO:0000313" key="6">
    <source>
        <dbReference type="EMBL" id="WRT67515.1"/>
    </source>
</evidence>